<gene>
    <name evidence="1" type="ORF">V565_185020</name>
</gene>
<accession>A0A074S9K8</accession>
<evidence type="ECO:0000313" key="2">
    <source>
        <dbReference type="Proteomes" id="UP000027456"/>
    </source>
</evidence>
<sequence>MVPAPTSANFDHIMASPHMSSQPSFVSELSYTTSQGSLYELLGGLVGPAVQHTRGDRKQVEGQVKHKAEGKIVVRLPRPCPADIPLPPSPYVAMARKWVKAEEDASVRAAGTRPLDFYLPGLTIDRIDVFSVDTSELIIGE</sequence>
<dbReference type="EMBL" id="AZST01000981">
    <property type="protein sequence ID" value="KEP46707.1"/>
    <property type="molecule type" value="Genomic_DNA"/>
</dbReference>
<organism evidence="1 2">
    <name type="scientific">Rhizoctonia solani 123E</name>
    <dbReference type="NCBI Taxonomy" id="1423351"/>
    <lineage>
        <taxon>Eukaryota</taxon>
        <taxon>Fungi</taxon>
        <taxon>Dikarya</taxon>
        <taxon>Basidiomycota</taxon>
        <taxon>Agaricomycotina</taxon>
        <taxon>Agaricomycetes</taxon>
        <taxon>Cantharellales</taxon>
        <taxon>Ceratobasidiaceae</taxon>
        <taxon>Rhizoctonia</taxon>
    </lineage>
</organism>
<evidence type="ECO:0000313" key="1">
    <source>
        <dbReference type="EMBL" id="KEP46707.1"/>
    </source>
</evidence>
<dbReference type="Proteomes" id="UP000027456">
    <property type="component" value="Unassembled WGS sequence"/>
</dbReference>
<proteinExistence type="predicted"/>
<protein>
    <submittedName>
        <fullName evidence="1">Uncharacterized protein</fullName>
    </submittedName>
</protein>
<keyword evidence="2" id="KW-1185">Reference proteome</keyword>
<dbReference type="HOGENOM" id="CLU_1826391_0_0_1"/>
<name>A0A074S9K8_9AGAM</name>
<comment type="caution">
    <text evidence="1">The sequence shown here is derived from an EMBL/GenBank/DDBJ whole genome shotgun (WGS) entry which is preliminary data.</text>
</comment>
<reference evidence="1 2" key="1">
    <citation type="submission" date="2013-12" db="EMBL/GenBank/DDBJ databases">
        <authorList>
            <person name="Cubeta M."/>
            <person name="Pakala S."/>
            <person name="Fedorova N."/>
            <person name="Thomas E."/>
            <person name="Dean R."/>
            <person name="Jabaji S."/>
            <person name="Neate S."/>
            <person name="Toda T."/>
            <person name="Tavantzis S."/>
            <person name="Vilgalys R."/>
            <person name="Bharathan N."/>
            <person name="Pakala S."/>
            <person name="Losada L.S."/>
            <person name="Zafar N."/>
            <person name="Nierman W."/>
        </authorList>
    </citation>
    <scope>NUCLEOTIDE SEQUENCE [LARGE SCALE GENOMIC DNA]</scope>
    <source>
        <strain evidence="1 2">123E</strain>
    </source>
</reference>
<dbReference type="AlphaFoldDB" id="A0A074S9K8"/>